<dbReference type="GO" id="GO:0005886">
    <property type="term" value="C:plasma membrane"/>
    <property type="evidence" value="ECO:0007669"/>
    <property type="project" value="UniProtKB-SubCell"/>
</dbReference>
<comment type="similarity">
    <text evidence="2">Belongs to the Hok/Gef family.</text>
</comment>
<reference evidence="9" key="1">
    <citation type="submission" date="2022-09" db="EMBL/GenBank/DDBJ databases">
        <title>Winslowiella arboricola sp. nov., isolated from bleeding cankers on broadleaf hosts.</title>
        <authorList>
            <person name="Brady C."/>
            <person name="Kaur S."/>
            <person name="Crampton B."/>
            <person name="Maddock D."/>
            <person name="Arnold D."/>
            <person name="Denman S."/>
        </authorList>
    </citation>
    <scope>NUCLEOTIDE SEQUENCE</scope>
    <source>
        <strain evidence="9">BAC 15a-03b</strain>
    </source>
</reference>
<keyword evidence="10" id="KW-1185">Reference proteome</keyword>
<comment type="subcellular location">
    <subcellularLocation>
        <location evidence="1">Cell inner membrane</location>
        <topology evidence="1">Single-pass membrane protein</topology>
    </subcellularLocation>
</comment>
<gene>
    <name evidence="9" type="ORF">N5923_07050</name>
</gene>
<keyword evidence="6" id="KW-0812">Transmembrane</keyword>
<evidence type="ECO:0000256" key="2">
    <source>
        <dbReference type="ARBA" id="ARBA00008629"/>
    </source>
</evidence>
<evidence type="ECO:0000256" key="4">
    <source>
        <dbReference type="ARBA" id="ARBA00022519"/>
    </source>
</evidence>
<evidence type="ECO:0000313" key="9">
    <source>
        <dbReference type="EMBL" id="MCU5777244.1"/>
    </source>
</evidence>
<evidence type="ECO:0000256" key="8">
    <source>
        <dbReference type="ARBA" id="ARBA00023136"/>
    </source>
</evidence>
<evidence type="ECO:0000256" key="7">
    <source>
        <dbReference type="ARBA" id="ARBA00022989"/>
    </source>
</evidence>
<keyword evidence="3" id="KW-1003">Cell membrane</keyword>
<sequence length="41" mass="4785">MIVLCLTILSCLWLVRDRLCEVRITHGSNNYMALLNYEVKS</sequence>
<dbReference type="InterPro" id="IPR018084">
    <property type="entry name" value="Hok/gef_toxin_CS"/>
</dbReference>
<evidence type="ECO:0000256" key="1">
    <source>
        <dbReference type="ARBA" id="ARBA00004377"/>
    </source>
</evidence>
<dbReference type="AlphaFoldDB" id="A0A9J6PR75"/>
<evidence type="ECO:0000256" key="3">
    <source>
        <dbReference type="ARBA" id="ARBA00022475"/>
    </source>
</evidence>
<evidence type="ECO:0000313" key="10">
    <source>
        <dbReference type="Proteomes" id="UP001064262"/>
    </source>
</evidence>
<protein>
    <submittedName>
        <fullName evidence="9">Hok/Gef family protein</fullName>
    </submittedName>
</protein>
<dbReference type="EMBL" id="JAODIM010000038">
    <property type="protein sequence ID" value="MCU5777244.1"/>
    <property type="molecule type" value="Genomic_DNA"/>
</dbReference>
<name>A0A9J6PR75_9GAMM</name>
<evidence type="ECO:0000256" key="5">
    <source>
        <dbReference type="ARBA" id="ARBA00022649"/>
    </source>
</evidence>
<dbReference type="InterPro" id="IPR000021">
    <property type="entry name" value="Hok/gef_toxin"/>
</dbReference>
<accession>A0A9J6PR75</accession>
<dbReference type="Proteomes" id="UP001064262">
    <property type="component" value="Unassembled WGS sequence"/>
</dbReference>
<keyword evidence="7" id="KW-1133">Transmembrane helix</keyword>
<keyword evidence="8" id="KW-0472">Membrane</keyword>
<organism evidence="9 10">
    <name type="scientific">Winslowiella arboricola</name>
    <dbReference type="NCBI Taxonomy" id="2978220"/>
    <lineage>
        <taxon>Bacteria</taxon>
        <taxon>Pseudomonadati</taxon>
        <taxon>Pseudomonadota</taxon>
        <taxon>Gammaproteobacteria</taxon>
        <taxon>Enterobacterales</taxon>
        <taxon>Erwiniaceae</taxon>
        <taxon>Winslowiella</taxon>
    </lineage>
</organism>
<proteinExistence type="inferred from homology"/>
<dbReference type="RefSeq" id="WP_267143345.1">
    <property type="nucleotide sequence ID" value="NZ_JAODIM010000038.1"/>
</dbReference>
<keyword evidence="5" id="KW-1277">Toxin-antitoxin system</keyword>
<dbReference type="PROSITE" id="PS00556">
    <property type="entry name" value="HOK_GEF"/>
    <property type="match status" value="1"/>
</dbReference>
<dbReference type="Pfam" id="PF01848">
    <property type="entry name" value="HOK_GEF"/>
    <property type="match status" value="1"/>
</dbReference>
<keyword evidence="4" id="KW-0997">Cell inner membrane</keyword>
<comment type="caution">
    <text evidence="9">The sequence shown here is derived from an EMBL/GenBank/DDBJ whole genome shotgun (WGS) entry which is preliminary data.</text>
</comment>
<evidence type="ECO:0000256" key="6">
    <source>
        <dbReference type="ARBA" id="ARBA00022692"/>
    </source>
</evidence>